<accession>L9XGH0</accession>
<feature type="transmembrane region" description="Helical" evidence="1">
    <location>
        <begin position="12"/>
        <end position="30"/>
    </location>
</feature>
<evidence type="ECO:0000256" key="1">
    <source>
        <dbReference type="SAM" id="Phobius"/>
    </source>
</evidence>
<gene>
    <name evidence="2" type="ORF">C492_10025</name>
</gene>
<dbReference type="AlphaFoldDB" id="L9XGH0"/>
<keyword evidence="3" id="KW-1185">Reference proteome</keyword>
<keyword evidence="1" id="KW-0472">Membrane</keyword>
<keyword evidence="1" id="KW-0812">Transmembrane</keyword>
<dbReference type="Proteomes" id="UP000011531">
    <property type="component" value="Unassembled WGS sequence"/>
</dbReference>
<evidence type="ECO:0000313" key="3">
    <source>
        <dbReference type="Proteomes" id="UP000011531"/>
    </source>
</evidence>
<organism evidence="2 3">
    <name type="scientific">Natronococcus jeotgali DSM 18795</name>
    <dbReference type="NCBI Taxonomy" id="1227498"/>
    <lineage>
        <taxon>Archaea</taxon>
        <taxon>Methanobacteriati</taxon>
        <taxon>Methanobacteriota</taxon>
        <taxon>Stenosarchaea group</taxon>
        <taxon>Halobacteria</taxon>
        <taxon>Halobacteriales</taxon>
        <taxon>Natrialbaceae</taxon>
        <taxon>Natronococcus</taxon>
    </lineage>
</organism>
<proteinExistence type="predicted"/>
<sequence>MEGSMVDYYDRVLAGIAASLAGGLALGVATSLQLHTGVFVGALVATAFVYDAMFRNPPLPTAEPERAAAVLVWHAVLFALALAVYVE</sequence>
<feature type="transmembrane region" description="Helical" evidence="1">
    <location>
        <begin position="66"/>
        <end position="86"/>
    </location>
</feature>
<evidence type="ECO:0000313" key="2">
    <source>
        <dbReference type="EMBL" id="ELY60829.1"/>
    </source>
</evidence>
<dbReference type="EMBL" id="AOIA01000092">
    <property type="protein sequence ID" value="ELY60829.1"/>
    <property type="molecule type" value="Genomic_DNA"/>
</dbReference>
<comment type="caution">
    <text evidence="2">The sequence shown here is derived from an EMBL/GenBank/DDBJ whole genome shotgun (WGS) entry which is preliminary data.</text>
</comment>
<keyword evidence="1" id="KW-1133">Transmembrane helix</keyword>
<dbReference type="Pfam" id="PF26047">
    <property type="entry name" value="DUF8015"/>
    <property type="match status" value="1"/>
</dbReference>
<reference evidence="2 3" key="1">
    <citation type="journal article" date="2014" name="PLoS Genet.">
        <title>Phylogenetically driven sequencing of extremely halophilic archaea reveals strategies for static and dynamic osmo-response.</title>
        <authorList>
            <person name="Becker E.A."/>
            <person name="Seitzer P.M."/>
            <person name="Tritt A."/>
            <person name="Larsen D."/>
            <person name="Krusor M."/>
            <person name="Yao A.I."/>
            <person name="Wu D."/>
            <person name="Madern D."/>
            <person name="Eisen J.A."/>
            <person name="Darling A.E."/>
            <person name="Facciotti M.T."/>
        </authorList>
    </citation>
    <scope>NUCLEOTIDE SEQUENCE [LARGE SCALE GENOMIC DNA]</scope>
    <source>
        <strain evidence="2 3">DSM 18795</strain>
    </source>
</reference>
<dbReference type="InterPro" id="IPR058328">
    <property type="entry name" value="DUF8015"/>
</dbReference>
<protein>
    <submittedName>
        <fullName evidence="2">Uncharacterized protein</fullName>
    </submittedName>
</protein>
<name>L9XGH0_9EURY</name>